<dbReference type="Gene3D" id="3.40.50.150">
    <property type="entry name" value="Vaccinia Virus protein VP39"/>
    <property type="match status" value="1"/>
</dbReference>
<keyword evidence="2" id="KW-1185">Reference proteome</keyword>
<organism evidence="1 2">
    <name type="scientific">Tsukamurella strandjordii</name>
    <dbReference type="NCBI Taxonomy" id="147577"/>
    <lineage>
        <taxon>Bacteria</taxon>
        <taxon>Bacillati</taxon>
        <taxon>Actinomycetota</taxon>
        <taxon>Actinomycetes</taxon>
        <taxon>Mycobacteriales</taxon>
        <taxon>Tsukamurellaceae</taxon>
        <taxon>Tsukamurella</taxon>
    </lineage>
</organism>
<protein>
    <submittedName>
        <fullName evidence="1">Class I SAM-dependent methyltransferase</fullName>
        <ecNumber evidence="1">2.1.1.-</ecNumber>
    </submittedName>
</protein>
<dbReference type="EMBL" id="JAUTIX010000005">
    <property type="protein sequence ID" value="MDP0398959.1"/>
    <property type="molecule type" value="Genomic_DNA"/>
</dbReference>
<dbReference type="SUPFAM" id="SSF53335">
    <property type="entry name" value="S-adenosyl-L-methionine-dependent methyltransferases"/>
    <property type="match status" value="1"/>
</dbReference>
<comment type="caution">
    <text evidence="1">The sequence shown here is derived from an EMBL/GenBank/DDBJ whole genome shotgun (WGS) entry which is preliminary data.</text>
</comment>
<keyword evidence="1" id="KW-0489">Methyltransferase</keyword>
<name>A0AA90NQP4_9ACTN</name>
<evidence type="ECO:0000313" key="2">
    <source>
        <dbReference type="Proteomes" id="UP001178281"/>
    </source>
</evidence>
<evidence type="ECO:0000313" key="1">
    <source>
        <dbReference type="EMBL" id="MDP0398959.1"/>
    </source>
</evidence>
<dbReference type="Pfam" id="PF13489">
    <property type="entry name" value="Methyltransf_23"/>
    <property type="match status" value="1"/>
</dbReference>
<dbReference type="RefSeq" id="WP_305111730.1">
    <property type="nucleotide sequence ID" value="NZ_JAUTIX010000005.1"/>
</dbReference>
<dbReference type="GO" id="GO:0032259">
    <property type="term" value="P:methylation"/>
    <property type="evidence" value="ECO:0007669"/>
    <property type="project" value="UniProtKB-KW"/>
</dbReference>
<dbReference type="PANTHER" id="PTHR43591:SF99">
    <property type="entry name" value="OS06G0646000 PROTEIN"/>
    <property type="match status" value="1"/>
</dbReference>
<dbReference type="InterPro" id="IPR029063">
    <property type="entry name" value="SAM-dependent_MTases_sf"/>
</dbReference>
<dbReference type="AlphaFoldDB" id="A0AA90NQP4"/>
<proteinExistence type="predicted"/>
<gene>
    <name evidence="1" type="ORF">Q7X28_13585</name>
</gene>
<dbReference type="EC" id="2.1.1.-" evidence="1"/>
<dbReference type="PANTHER" id="PTHR43591">
    <property type="entry name" value="METHYLTRANSFERASE"/>
    <property type="match status" value="1"/>
</dbReference>
<dbReference type="GO" id="GO:0008168">
    <property type="term" value="F:methyltransferase activity"/>
    <property type="evidence" value="ECO:0007669"/>
    <property type="project" value="UniProtKB-KW"/>
</dbReference>
<sequence>MTLGRGGAGDRSRLAAIGASSDDFSVATIARLCPPSNGSILDVGCGTGDLARRLAREVVPEGTVTALDRDVSAIGADTGGLAVVAADLSTWSPPEGIAYDVVHARYVLAHLPDPAAALARICSWVRPHGHIVITEPLALPLAPVTPQAVRRVFDGYHSWAEHGGMSLSFATAAAGLIAAAGGTDITVETRISRFGGGPGVDRWAALIRPVADRLREVGVAGADLDEFFAAADDPAVHVAPQLIVTTAARLP</sequence>
<reference evidence="1" key="1">
    <citation type="submission" date="2023-08" db="EMBL/GenBank/DDBJ databases">
        <title>The draft genome of Tsukamurella strandjordii strain 050030.</title>
        <authorList>
            <person name="Zhao F."/>
            <person name="Feng Y."/>
            <person name="Zong Z."/>
        </authorList>
    </citation>
    <scope>NUCLEOTIDE SEQUENCE</scope>
    <source>
        <strain evidence="1">050030</strain>
    </source>
</reference>
<accession>A0AA90NQP4</accession>
<dbReference type="CDD" id="cd02440">
    <property type="entry name" value="AdoMet_MTases"/>
    <property type="match status" value="1"/>
</dbReference>
<dbReference type="Proteomes" id="UP001178281">
    <property type="component" value="Unassembled WGS sequence"/>
</dbReference>
<keyword evidence="1" id="KW-0808">Transferase</keyword>